<dbReference type="Pfam" id="PF13449">
    <property type="entry name" value="Phytase-like"/>
    <property type="match status" value="1"/>
</dbReference>
<dbReference type="Proteomes" id="UP000734511">
    <property type="component" value="Unassembled WGS sequence"/>
</dbReference>
<dbReference type="PANTHER" id="PTHR37957">
    <property type="entry name" value="BLR7070 PROTEIN"/>
    <property type="match status" value="1"/>
</dbReference>
<dbReference type="PANTHER" id="PTHR37957:SF1">
    <property type="entry name" value="PHYTASE-LIKE DOMAIN-CONTAINING PROTEIN"/>
    <property type="match status" value="1"/>
</dbReference>
<proteinExistence type="predicted"/>
<name>A0ABX0ZLN3_9ACTN</name>
<comment type="caution">
    <text evidence="3">The sequence shown here is derived from an EMBL/GenBank/DDBJ whole genome shotgun (WGS) entry which is preliminary data.</text>
</comment>
<keyword evidence="4" id="KW-1185">Reference proteome</keyword>
<evidence type="ECO:0000313" key="4">
    <source>
        <dbReference type="Proteomes" id="UP000734511"/>
    </source>
</evidence>
<accession>A0ABX0ZLN3</accession>
<dbReference type="SUPFAM" id="SSF63829">
    <property type="entry name" value="Calcium-dependent phosphotriesterase"/>
    <property type="match status" value="1"/>
</dbReference>
<reference evidence="3 4" key="1">
    <citation type="submission" date="2020-03" db="EMBL/GenBank/DDBJ databases">
        <title>WGS of actinomycetes isolated from Thailand.</title>
        <authorList>
            <person name="Thawai C."/>
        </authorList>
    </citation>
    <scope>NUCLEOTIDE SEQUENCE [LARGE SCALE GENOMIC DNA]</scope>
    <source>
        <strain evidence="3 4">PRB2-1</strain>
    </source>
</reference>
<protein>
    <submittedName>
        <fullName evidence="3">Esterase-like activity of phytase family protein</fullName>
    </submittedName>
</protein>
<dbReference type="EMBL" id="JAATEJ010000010">
    <property type="protein sequence ID" value="NJP44778.1"/>
    <property type="molecule type" value="Genomic_DNA"/>
</dbReference>
<dbReference type="InterPro" id="IPR027372">
    <property type="entry name" value="Phytase-like_dom"/>
</dbReference>
<keyword evidence="1" id="KW-0732">Signal</keyword>
<evidence type="ECO:0000259" key="2">
    <source>
        <dbReference type="Pfam" id="PF13449"/>
    </source>
</evidence>
<organism evidence="3 4">
    <name type="scientific">Actinacidiphila epipremni</name>
    <dbReference type="NCBI Taxonomy" id="2053013"/>
    <lineage>
        <taxon>Bacteria</taxon>
        <taxon>Bacillati</taxon>
        <taxon>Actinomycetota</taxon>
        <taxon>Actinomycetes</taxon>
        <taxon>Kitasatosporales</taxon>
        <taxon>Streptomycetaceae</taxon>
        <taxon>Actinacidiphila</taxon>
    </lineage>
</organism>
<evidence type="ECO:0000313" key="3">
    <source>
        <dbReference type="EMBL" id="NJP44778.1"/>
    </source>
</evidence>
<feature type="chain" id="PRO_5045735657" evidence="1">
    <location>
        <begin position="22"/>
        <end position="364"/>
    </location>
</feature>
<evidence type="ECO:0000256" key="1">
    <source>
        <dbReference type="SAM" id="SignalP"/>
    </source>
</evidence>
<feature type="signal peptide" evidence="1">
    <location>
        <begin position="1"/>
        <end position="21"/>
    </location>
</feature>
<gene>
    <name evidence="3" type="ORF">HCN08_15455</name>
</gene>
<sequence length="364" mass="38010">MRLKALLAGSSAVLTSAAVLAAAGPAQAHGGRGPGSGVPPRPAACSASVTLGGFSDALDKTTFDGTFVGNFSALATDAHGTLDALSDRSSLFTLSGHTLGDLRPEKVVQLADDKGQPLDSEALVVDRDGTRLITSEVEPTIRRYSRDGATILGSLPVPQPLKVAPAGRATGNLTFEGLALQPGGRTLVASMEGALTGDDATTVRFQTWQRLGGGRNFALGAQYAYDVDTDAHGTILGVSDIAATGDGRLLVLERGYTSGVGNTVRLYLADPSRATDVRNVTDLTGQRGVRTIRKTLLADIGDCPSRGATAHQPQPNPLLDNIEGMAVTAHAPGDRLRLLLVSDDNQSAQQITRFYQLDVRLPRH</sequence>
<dbReference type="RefSeq" id="WP_167983625.1">
    <property type="nucleotide sequence ID" value="NZ_JAATEJ010000010.1"/>
</dbReference>
<feature type="domain" description="Phytase-like" evidence="2">
    <location>
        <begin position="68"/>
        <end position="345"/>
    </location>
</feature>